<dbReference type="GO" id="GO:0006611">
    <property type="term" value="P:protein export from nucleus"/>
    <property type="evidence" value="ECO:0007669"/>
    <property type="project" value="InterPro"/>
</dbReference>
<dbReference type="InterPro" id="IPR011989">
    <property type="entry name" value="ARM-like"/>
</dbReference>
<comment type="caution">
    <text evidence="4">The sequence shown here is derived from an EMBL/GenBank/DDBJ whole genome shotgun (WGS) entry which is preliminary data.</text>
</comment>
<feature type="region of interest" description="Disordered" evidence="1">
    <location>
        <begin position="1155"/>
        <end position="1174"/>
    </location>
</feature>
<accession>A0A4S8JRE8</accession>
<evidence type="ECO:0000256" key="1">
    <source>
        <dbReference type="SAM" id="MobiDB-lite"/>
    </source>
</evidence>
<dbReference type="PANTHER" id="PTHR11223">
    <property type="entry name" value="EXPORTIN 1/5"/>
    <property type="match status" value="1"/>
</dbReference>
<dbReference type="SUPFAM" id="SSF48371">
    <property type="entry name" value="ARM repeat"/>
    <property type="match status" value="1"/>
</dbReference>
<feature type="compositionally biased region" description="Polar residues" evidence="1">
    <location>
        <begin position="366"/>
        <end position="379"/>
    </location>
</feature>
<dbReference type="InterPro" id="IPR013598">
    <property type="entry name" value="Exportin-1/Importin-b-like"/>
</dbReference>
<protein>
    <submittedName>
        <fullName evidence="4">Uncharacterized protein</fullName>
    </submittedName>
</protein>
<dbReference type="GO" id="GO:0005049">
    <property type="term" value="F:nuclear export signal receptor activity"/>
    <property type="evidence" value="ECO:0007669"/>
    <property type="project" value="InterPro"/>
</dbReference>
<evidence type="ECO:0000259" key="3">
    <source>
        <dbReference type="Pfam" id="PF19273"/>
    </source>
</evidence>
<dbReference type="Proteomes" id="UP000317650">
    <property type="component" value="Chromosome 1"/>
</dbReference>
<dbReference type="InterPro" id="IPR016024">
    <property type="entry name" value="ARM-type_fold"/>
</dbReference>
<dbReference type="STRING" id="52838.A0A4S8JRE8"/>
<dbReference type="AlphaFoldDB" id="A0A4S8JRE8"/>
<dbReference type="GO" id="GO:0042565">
    <property type="term" value="C:RNA nuclear export complex"/>
    <property type="evidence" value="ECO:0007669"/>
    <property type="project" value="TreeGrafter"/>
</dbReference>
<dbReference type="GO" id="GO:0006405">
    <property type="term" value="P:RNA export from nucleus"/>
    <property type="evidence" value="ECO:0007669"/>
    <property type="project" value="TreeGrafter"/>
</dbReference>
<dbReference type="InterPro" id="IPR045065">
    <property type="entry name" value="XPO1/5"/>
</dbReference>
<feature type="region of interest" description="Disordered" evidence="1">
    <location>
        <begin position="359"/>
        <end position="382"/>
    </location>
</feature>
<dbReference type="GO" id="GO:0005737">
    <property type="term" value="C:cytoplasm"/>
    <property type="evidence" value="ECO:0007669"/>
    <property type="project" value="TreeGrafter"/>
</dbReference>
<keyword evidence="5" id="KW-1185">Reference proteome</keyword>
<gene>
    <name evidence="4" type="ORF">C4D60_Mb01t28590</name>
</gene>
<feature type="domain" description="Exportin-1/Importin-beta-like" evidence="2">
    <location>
        <begin position="107"/>
        <end position="246"/>
    </location>
</feature>
<evidence type="ECO:0000259" key="2">
    <source>
        <dbReference type="Pfam" id="PF08389"/>
    </source>
</evidence>
<feature type="compositionally biased region" description="Low complexity" evidence="1">
    <location>
        <begin position="1155"/>
        <end position="1165"/>
    </location>
</feature>
<dbReference type="InterPro" id="IPR045478">
    <property type="entry name" value="Exportin-5_C"/>
</dbReference>
<dbReference type="EMBL" id="PYDT01000004">
    <property type="protein sequence ID" value="THU64639.1"/>
    <property type="molecule type" value="Genomic_DNA"/>
</dbReference>
<evidence type="ECO:0000313" key="5">
    <source>
        <dbReference type="Proteomes" id="UP000317650"/>
    </source>
</evidence>
<sequence length="1180" mass="130478">MDDCSGTATTVAQAIAAALDWSSPPDARKAAVDYLESVKSGDIRTLASTSLILVQRNWPSEIRLHGFKLLQHLVRFRWDEFNITERREFANLTINIVSEVVNPHEEWALKSQTAALVAEVVRREGVALWHELLPTLVSLSIKGPIEAELVAMVLRWLPEDITVHNEDLEGDRRRVLLRGLTESLTEILPLLYSLLEKHFGAALSEFAGQQLDAAKQHASTVIASLNAVNAYAEWAPVPDLAKYGLIHGKRPTDATAVEFDSAMSMIFQILMNVSREFLSRSRSNFTAIDETEFEFVECICECMVTLASSNMQCITGDGTTTTQFLQQMVEYYQHVKFGLHFQSLLFWLAIMREPVSKVKGGGQNGGDNSAVGNSEVSSRPTEKEKKGVSAFINDDICAAILDISFQRMLKKNPSATNISTSKAFELWDDEFDSRTDFSQYRSRLLELIRLVAVQKPLVAATRVSERINLILESYVHASVSAQDVALIESMQLGLETVVGAIFDGSAEFLNSAAESKFQLCTIFEGVLQRFLSLSWTEPALAVILGRYLDAMGPFLKYYPDSVASVVNKLFGLLTSLPFVIKDPSFNNARHARLQICTSFIRIAKAAERSLLPHMKGIADTMAYLQGEGHLLRGEHNLLGEAFLIMASSAGIQQQQEVLAWLLEPLSKQWTQSEWQNAFLSDPAGLTRLCSDPQFMWSIFHTVTFFEKALKRSGIKKSALNLQGSSAVTDVSTQPHPMSSHLSWMLPPLLKLIRSIHSLWSQPITQTLTSEIRAAKAMNHVEQASLLGESNKLFKGLSTSADGPQTDTMREGESSENDIRNWLKGIRDSGYNVIGLSATTGDTFFRCIESHSVALALVENVQSMEFRHLRQLIHLVIIPMVKFCPPNLWEVWLESILHPLLLHCHQALACSWSSLLLDGRAKVPDTFGNLSGLELKVEVMEEKLLRDLTREVCSLLSVLASPPLNSGLPSLEHLGPTNRVDSLKELNAFALNSMVGFLMMHKGLALHALKIGIDVFAWTDGEAVTKAIPFCGAIILLAIMTNTVELREFVAKDLFLALIKGLTLESNAVTSSDILGLCREIYVYLADRDPAPRQVLLSLPSITRDDLLAFEDALAKTSSPKEQKQLIKSLLLLATGNKLRALATLKSTNIITNVTGRSRSSTSTSGPNIEEDDTIGLAAIT</sequence>
<proteinExistence type="predicted"/>
<dbReference type="Gene3D" id="1.25.10.10">
    <property type="entry name" value="Leucine-rich Repeat Variant"/>
    <property type="match status" value="2"/>
</dbReference>
<reference evidence="4 5" key="1">
    <citation type="journal article" date="2019" name="Nat. Plants">
        <title>Genome sequencing of Musa balbisiana reveals subgenome evolution and function divergence in polyploid bananas.</title>
        <authorList>
            <person name="Yao X."/>
        </authorList>
    </citation>
    <scope>NUCLEOTIDE SEQUENCE [LARGE SCALE GENOMIC DNA]</scope>
    <source>
        <strain evidence="5">cv. DH-PKW</strain>
        <tissue evidence="4">Leaves</tissue>
    </source>
</reference>
<dbReference type="GO" id="GO:0003723">
    <property type="term" value="F:RNA binding"/>
    <property type="evidence" value="ECO:0007669"/>
    <property type="project" value="TreeGrafter"/>
</dbReference>
<dbReference type="Pfam" id="PF19273">
    <property type="entry name" value="Exportin-5"/>
    <property type="match status" value="1"/>
</dbReference>
<dbReference type="Pfam" id="PF08389">
    <property type="entry name" value="Xpo1"/>
    <property type="match status" value="1"/>
</dbReference>
<name>A0A4S8JRE8_MUSBA</name>
<feature type="domain" description="Exportin-5 C-terminal" evidence="3">
    <location>
        <begin position="290"/>
        <end position="1142"/>
    </location>
</feature>
<evidence type="ECO:0000313" key="4">
    <source>
        <dbReference type="EMBL" id="THU64639.1"/>
    </source>
</evidence>
<dbReference type="GO" id="GO:0005634">
    <property type="term" value="C:nucleus"/>
    <property type="evidence" value="ECO:0007669"/>
    <property type="project" value="TreeGrafter"/>
</dbReference>
<dbReference type="PANTHER" id="PTHR11223:SF3">
    <property type="entry name" value="EXPORTIN-5"/>
    <property type="match status" value="1"/>
</dbReference>
<organism evidence="4 5">
    <name type="scientific">Musa balbisiana</name>
    <name type="common">Banana</name>
    <dbReference type="NCBI Taxonomy" id="52838"/>
    <lineage>
        <taxon>Eukaryota</taxon>
        <taxon>Viridiplantae</taxon>
        <taxon>Streptophyta</taxon>
        <taxon>Embryophyta</taxon>
        <taxon>Tracheophyta</taxon>
        <taxon>Spermatophyta</taxon>
        <taxon>Magnoliopsida</taxon>
        <taxon>Liliopsida</taxon>
        <taxon>Zingiberales</taxon>
        <taxon>Musaceae</taxon>
        <taxon>Musa</taxon>
    </lineage>
</organism>